<name>A0A517W472_9PLAN</name>
<dbReference type="SUPFAM" id="SSF81901">
    <property type="entry name" value="HCP-like"/>
    <property type="match status" value="1"/>
</dbReference>
<dbReference type="AlphaFoldDB" id="A0A517W472"/>
<dbReference type="PANTHER" id="PTHR44943">
    <property type="entry name" value="CELLULOSE SYNTHASE OPERON PROTEIN C"/>
    <property type="match status" value="1"/>
</dbReference>
<keyword evidence="5" id="KW-1133">Transmembrane helix</keyword>
<dbReference type="PROSITE" id="PS50005">
    <property type="entry name" value="TPR"/>
    <property type="match status" value="1"/>
</dbReference>
<dbReference type="InterPro" id="IPR019734">
    <property type="entry name" value="TPR_rpt"/>
</dbReference>
<protein>
    <submittedName>
        <fullName evidence="6">Tetratricopeptide repeat protein</fullName>
    </submittedName>
</protein>
<dbReference type="RefSeq" id="WP_144990059.1">
    <property type="nucleotide sequence ID" value="NZ_CP037920.1"/>
</dbReference>
<evidence type="ECO:0000256" key="3">
    <source>
        <dbReference type="PROSITE-ProRule" id="PRU00339"/>
    </source>
</evidence>
<dbReference type="Gene3D" id="1.25.40.10">
    <property type="entry name" value="Tetratricopeptide repeat domain"/>
    <property type="match status" value="3"/>
</dbReference>
<dbReference type="Proteomes" id="UP000318704">
    <property type="component" value="Chromosome"/>
</dbReference>
<dbReference type="KEGG" id="gaw:V144x_55590"/>
<gene>
    <name evidence="6" type="ORF">V144x_55590</name>
</gene>
<dbReference type="Pfam" id="PF13181">
    <property type="entry name" value="TPR_8"/>
    <property type="match status" value="1"/>
</dbReference>
<evidence type="ECO:0000256" key="4">
    <source>
        <dbReference type="SAM" id="Coils"/>
    </source>
</evidence>
<keyword evidence="1" id="KW-0677">Repeat</keyword>
<feature type="transmembrane region" description="Helical" evidence="5">
    <location>
        <begin position="21"/>
        <end position="43"/>
    </location>
</feature>
<feature type="coiled-coil region" evidence="4">
    <location>
        <begin position="352"/>
        <end position="379"/>
    </location>
</feature>
<organism evidence="6 7">
    <name type="scientific">Gimesia aquarii</name>
    <dbReference type="NCBI Taxonomy" id="2527964"/>
    <lineage>
        <taxon>Bacteria</taxon>
        <taxon>Pseudomonadati</taxon>
        <taxon>Planctomycetota</taxon>
        <taxon>Planctomycetia</taxon>
        <taxon>Planctomycetales</taxon>
        <taxon>Planctomycetaceae</taxon>
        <taxon>Gimesia</taxon>
    </lineage>
</organism>
<evidence type="ECO:0000256" key="5">
    <source>
        <dbReference type="SAM" id="Phobius"/>
    </source>
</evidence>
<dbReference type="EMBL" id="CP037920">
    <property type="protein sequence ID" value="QDU00046.1"/>
    <property type="molecule type" value="Genomic_DNA"/>
</dbReference>
<keyword evidence="4" id="KW-0175">Coiled coil</keyword>
<feature type="repeat" description="TPR" evidence="3">
    <location>
        <begin position="299"/>
        <end position="332"/>
    </location>
</feature>
<evidence type="ECO:0000256" key="1">
    <source>
        <dbReference type="ARBA" id="ARBA00022737"/>
    </source>
</evidence>
<dbReference type="PANTHER" id="PTHR44943:SF8">
    <property type="entry name" value="TPR REPEAT-CONTAINING PROTEIN MJ0263"/>
    <property type="match status" value="1"/>
</dbReference>
<evidence type="ECO:0000256" key="2">
    <source>
        <dbReference type="ARBA" id="ARBA00022803"/>
    </source>
</evidence>
<keyword evidence="2 3" id="KW-0802">TPR repeat</keyword>
<accession>A0A517W472</accession>
<dbReference type="SUPFAM" id="SSF48452">
    <property type="entry name" value="TPR-like"/>
    <property type="match status" value="3"/>
</dbReference>
<reference evidence="6 7" key="1">
    <citation type="submission" date="2019-03" db="EMBL/GenBank/DDBJ databases">
        <title>Deep-cultivation of Planctomycetes and their phenomic and genomic characterization uncovers novel biology.</title>
        <authorList>
            <person name="Wiegand S."/>
            <person name="Jogler M."/>
            <person name="Boedeker C."/>
            <person name="Pinto D."/>
            <person name="Vollmers J."/>
            <person name="Rivas-Marin E."/>
            <person name="Kohn T."/>
            <person name="Peeters S.H."/>
            <person name="Heuer A."/>
            <person name="Rast P."/>
            <person name="Oberbeckmann S."/>
            <person name="Bunk B."/>
            <person name="Jeske O."/>
            <person name="Meyerdierks A."/>
            <person name="Storesund J.E."/>
            <person name="Kallscheuer N."/>
            <person name="Luecker S."/>
            <person name="Lage O.M."/>
            <person name="Pohl T."/>
            <person name="Merkel B.J."/>
            <person name="Hornburger P."/>
            <person name="Mueller R.-W."/>
            <person name="Bruemmer F."/>
            <person name="Labrenz M."/>
            <person name="Spormann A.M."/>
            <person name="Op den Camp H."/>
            <person name="Overmann J."/>
            <person name="Amann R."/>
            <person name="Jetten M.S.M."/>
            <person name="Mascher T."/>
            <person name="Medema M.H."/>
            <person name="Devos D.P."/>
            <person name="Kaster A.-K."/>
            <person name="Ovreas L."/>
            <person name="Rohde M."/>
            <person name="Galperin M.Y."/>
            <person name="Jogler C."/>
        </authorList>
    </citation>
    <scope>NUCLEOTIDE SEQUENCE [LARGE SCALE GENOMIC DNA]</scope>
    <source>
        <strain evidence="6 7">V144</strain>
    </source>
</reference>
<dbReference type="InterPro" id="IPR011990">
    <property type="entry name" value="TPR-like_helical_dom_sf"/>
</dbReference>
<evidence type="ECO:0000313" key="6">
    <source>
        <dbReference type="EMBL" id="QDU00046.1"/>
    </source>
</evidence>
<dbReference type="SMART" id="SM00028">
    <property type="entry name" value="TPR"/>
    <property type="match status" value="6"/>
</dbReference>
<sequence>MATNISDSKDKKALSGARKKIVLSVIIFFVVLLSSFVWGRGLWLDFFHHRAELCLQDRNPDSAQQWLSYAQTLNAKNPRTRILLARSYRKSHDVEKAYQELKNYYQLAGSSEEYLQEQWLLKAQIGDNADLRIHLSELLIKPQGDIQDICETYVNSCILNYQFDDALKILDLWEADFPEDPLPNFMRGKIFEHNRALQEAVEEFQKTLSKNARYAPAAYSLARIQLTRKKTEAAMKYYQITLDNTEHQAPAKVGLARCLRLLNRNQEAKNILTEVISKDPEELQKDYQAMGDHKSSAYSSAHLEMGNLELAEKNYEAALKWLEPAAKANPRDLGAKNSLVIAYSRLGRKQEAKKLSLLIKETNDALEEIQKLLDQLLQEPNNVELRFQIGKAYLKYVSELQGVVWLNSVVRYQPNHRGAHSELARYYEQNLSRGESFQRLAKLHREKADAIKGNL</sequence>
<keyword evidence="5" id="KW-0812">Transmembrane</keyword>
<keyword evidence="5" id="KW-0472">Membrane</keyword>
<dbReference type="InterPro" id="IPR051685">
    <property type="entry name" value="Ycf3/AcsC/BcsC/TPR_MFPF"/>
</dbReference>
<evidence type="ECO:0000313" key="7">
    <source>
        <dbReference type="Proteomes" id="UP000318704"/>
    </source>
</evidence>
<proteinExistence type="predicted"/>